<evidence type="ECO:0000256" key="14">
    <source>
        <dbReference type="ARBA" id="ARBA00023170"/>
    </source>
</evidence>
<dbReference type="NCBIfam" id="TIGR00229">
    <property type="entry name" value="sensory_box"/>
    <property type="match status" value="1"/>
</dbReference>
<evidence type="ECO:0000256" key="3">
    <source>
        <dbReference type="ARBA" id="ARBA00022630"/>
    </source>
</evidence>
<evidence type="ECO:0000256" key="10">
    <source>
        <dbReference type="ARBA" id="ARBA00023015"/>
    </source>
</evidence>
<evidence type="ECO:0000313" key="17">
    <source>
        <dbReference type="EMBL" id="GAO48214.1"/>
    </source>
</evidence>
<keyword evidence="8" id="KW-0862">Zinc</keyword>
<dbReference type="GO" id="GO:0004721">
    <property type="term" value="F:phosphoprotein phosphatase activity"/>
    <property type="evidence" value="ECO:0007669"/>
    <property type="project" value="TreeGrafter"/>
</dbReference>
<feature type="compositionally biased region" description="Polar residues" evidence="15">
    <location>
        <begin position="493"/>
        <end position="523"/>
    </location>
</feature>
<evidence type="ECO:0000259" key="16">
    <source>
        <dbReference type="PROSITE" id="PS50112"/>
    </source>
</evidence>
<dbReference type="GO" id="GO:0009881">
    <property type="term" value="F:photoreceptor activity"/>
    <property type="evidence" value="ECO:0007669"/>
    <property type="project" value="UniProtKB-KW"/>
</dbReference>
<evidence type="ECO:0000256" key="15">
    <source>
        <dbReference type="SAM" id="MobiDB-lite"/>
    </source>
</evidence>
<name>A0A0E9NEE2_SAICN</name>
<dbReference type="CDD" id="cd07383">
    <property type="entry name" value="MPP_Dcr2"/>
    <property type="match status" value="1"/>
</dbReference>
<dbReference type="PANTHER" id="PTHR32440">
    <property type="entry name" value="PHOSPHATASE DCR2-RELATED-RELATED"/>
    <property type="match status" value="1"/>
</dbReference>
<keyword evidence="7" id="KW-0863">Zinc-finger</keyword>
<keyword evidence="5" id="KW-0479">Metal-binding</keyword>
<dbReference type="GO" id="GO:0008270">
    <property type="term" value="F:zinc ion binding"/>
    <property type="evidence" value="ECO:0007669"/>
    <property type="project" value="UniProtKB-KW"/>
</dbReference>
<dbReference type="Pfam" id="PF00149">
    <property type="entry name" value="Metallophos"/>
    <property type="match status" value="1"/>
</dbReference>
<evidence type="ECO:0000256" key="8">
    <source>
        <dbReference type="ARBA" id="ARBA00022833"/>
    </source>
</evidence>
<evidence type="ECO:0000313" key="18">
    <source>
        <dbReference type="Proteomes" id="UP000033140"/>
    </source>
</evidence>
<keyword evidence="10" id="KW-0805">Transcription regulation</keyword>
<keyword evidence="11" id="KW-0238">DNA-binding</keyword>
<keyword evidence="12" id="KW-0010">Activator</keyword>
<protein>
    <recommendedName>
        <fullName evidence="16">PAS domain-containing protein</fullName>
    </recommendedName>
</protein>
<feature type="domain" description="PAS" evidence="16">
    <location>
        <begin position="829"/>
        <end position="892"/>
    </location>
</feature>
<keyword evidence="18" id="KW-1185">Reference proteome</keyword>
<dbReference type="InterPro" id="IPR035965">
    <property type="entry name" value="PAS-like_dom_sf"/>
</dbReference>
<comment type="caution">
    <text evidence="17">The sequence shown here is derived from an EMBL/GenBank/DDBJ whole genome shotgun (WGS) entry which is preliminary data.</text>
</comment>
<feature type="region of interest" description="Disordered" evidence="15">
    <location>
        <begin position="447"/>
        <end position="592"/>
    </location>
</feature>
<dbReference type="FunFam" id="3.30.450.20:FF:000064">
    <property type="entry name" value="Vivid PAS protein VVD"/>
    <property type="match status" value="1"/>
</dbReference>
<dbReference type="SUPFAM" id="SSF56300">
    <property type="entry name" value="Metallo-dependent phosphatases"/>
    <property type="match status" value="1"/>
</dbReference>
<dbReference type="Pfam" id="PF13426">
    <property type="entry name" value="PAS_9"/>
    <property type="match status" value="1"/>
</dbReference>
<dbReference type="InterPro" id="IPR029052">
    <property type="entry name" value="Metallo-depent_PP-like"/>
</dbReference>
<dbReference type="STRING" id="698492.A0A0E9NEE2"/>
<evidence type="ECO:0000256" key="7">
    <source>
        <dbReference type="ARBA" id="ARBA00022771"/>
    </source>
</evidence>
<evidence type="ECO:0000256" key="2">
    <source>
        <dbReference type="ARBA" id="ARBA00022606"/>
    </source>
</evidence>
<evidence type="ECO:0000256" key="9">
    <source>
        <dbReference type="ARBA" id="ARBA00022991"/>
    </source>
</evidence>
<keyword evidence="13" id="KW-0804">Transcription</keyword>
<feature type="domain" description="PAS" evidence="16">
    <location>
        <begin position="629"/>
        <end position="663"/>
    </location>
</feature>
<dbReference type="FunFam" id="3.60.21.10:FF:000054">
    <property type="entry name" value="DCR2p Phosphoesterase"/>
    <property type="match status" value="1"/>
</dbReference>
<gene>
    <name evidence="17" type="ORF">G7K_2394-t1</name>
</gene>
<keyword evidence="3" id="KW-0285">Flavoprotein</keyword>
<keyword evidence="4" id="KW-0288">FMN</keyword>
<proteinExistence type="predicted"/>
<dbReference type="CDD" id="cd00130">
    <property type="entry name" value="PAS"/>
    <property type="match status" value="3"/>
</dbReference>
<dbReference type="PROSITE" id="PS50112">
    <property type="entry name" value="PAS"/>
    <property type="match status" value="2"/>
</dbReference>
<feature type="region of interest" description="Disordered" evidence="15">
    <location>
        <begin position="1071"/>
        <end position="1113"/>
    </location>
</feature>
<dbReference type="SMART" id="SM00091">
    <property type="entry name" value="PAS"/>
    <property type="match status" value="3"/>
</dbReference>
<dbReference type="GO" id="GO:0005737">
    <property type="term" value="C:cytoplasm"/>
    <property type="evidence" value="ECO:0007669"/>
    <property type="project" value="TreeGrafter"/>
</dbReference>
<sequence length="1155" mass="128070">MIPDQYETSPLLHATNGAHFECLGRVVGVDGSALTETCFYGRGGFSKRLCLLTGGHHQTIRVLLGRFVQGVWLLQRRVLHGNIDREASGYSGKQLHLMTQSQELTFCMVLMQWNEAHLSIRHGVIKTFRKPEVRVNANGKFKVLQVADLHLSTSVGACRDAEPADTAANCEADPRTLEFLTRILDEEKPDMVVLTGDQINGDTAPDTRSAMYKFVEPLIARRMPYAAIFGNHDDEGDLTRAEQMKLLEGLPYSLSQAGPADIDGVGNYVITIPAANDDFPALTFYFIDTHKYSPDEKNQPGYDWIKQSQISWFNQEQAGRVEQKDTRHQLSMAFIHIPLPEYRMKSNRFIGDWREPPTAPTFNSGFQAALLDSGVNVVTAGHDHANEYCMIDDQARLWMCYAGGSGFGGYGGYNGFIRKLRIFDFDVEDGSISTYKRAEWPVTDERLDPQGLARLSSPPKSSGGRTHWEVSPPQATDPTMNPHQYSEYMPAQPSGSLPPSYLQQQGHQSQYAPQQLHQQQGQSAPRYGEGATDSESDDDGEGDDFNEDEEEESFARPSRMTEDRPSSTYPQMNPTPLYRQQQQPTLANNPNIPGFYSSSGFDLLGVLARVITRPNPQIQLGPIDMSCSFVVTDARTDDNTICYISPSFEGLTGYTGKEILGRNCRFLQSPEGRINPQERRKHTDNNATTLLKIAQNQGKEAQVSLINYKKGGQPFVNLLTVIPVTWENPNEIAFFVGFQVDLVEQPNAILETLKDGSYTVNYRMSTLPAQISPAGPDSQDVQEVEDDDEQEQLQPQLPAGSAAPSLQEILQPPAQRKQDLAGHILAKYLLDNAPAVVYVVSLKGIILYCSQSAAELLEHEADDLVGKQFSSICHPSDIVPVMREIKNSTNPATSHVSLVFRLMRKHSGFMWFESEGHLHIEPGSKNRKYVCLLGRETRIYDLKWRNVLTAPPTQSAATPQEFWLKVSYGGIVLSATNTVKAILGGMSSDEMVGATVYRLVAQESQLLVRSALDTVRSMRDQVTDVVIGMQDKLGNVIHLTWTFFPGDVPSANGFDATYVLVNARRVQGSPSALALPSGPSIPQLSSHPSTGSSPSSSGPSGITQRTSPSAEHNMDANIFDELDTTRSSSWQYELHQLKVTNKRLNQLVEDALARR</sequence>
<feature type="region of interest" description="Disordered" evidence="15">
    <location>
        <begin position="769"/>
        <end position="799"/>
    </location>
</feature>
<reference evidence="17 18" key="3">
    <citation type="journal article" date="2015" name="Genome Announc.">
        <title>Draft Genome Sequence of the Archiascomycetous Yeast Saitoella complicata.</title>
        <authorList>
            <person name="Yamauchi K."/>
            <person name="Kondo S."/>
            <person name="Hamamoto M."/>
            <person name="Takahashi Y."/>
            <person name="Ogura Y."/>
            <person name="Hayashi T."/>
            <person name="Nishida H."/>
        </authorList>
    </citation>
    <scope>NUCLEOTIDE SEQUENCE [LARGE SCALE GENOMIC DNA]</scope>
    <source>
        <strain evidence="17 18">NRRL Y-17804</strain>
    </source>
</reference>
<feature type="compositionally biased region" description="Acidic residues" evidence="15">
    <location>
        <begin position="532"/>
        <end position="552"/>
    </location>
</feature>
<dbReference type="PANTHER" id="PTHR32440:SF0">
    <property type="entry name" value="PHOSPHATASE DCR2-RELATED"/>
    <property type="match status" value="1"/>
</dbReference>
<evidence type="ECO:0000256" key="5">
    <source>
        <dbReference type="ARBA" id="ARBA00022723"/>
    </source>
</evidence>
<dbReference type="AlphaFoldDB" id="A0A0E9NEE2"/>
<dbReference type="EMBL" id="BACD03000013">
    <property type="protein sequence ID" value="GAO48214.1"/>
    <property type="molecule type" value="Genomic_DNA"/>
</dbReference>
<dbReference type="InterPro" id="IPR013655">
    <property type="entry name" value="PAS_fold_3"/>
</dbReference>
<evidence type="ECO:0000256" key="4">
    <source>
        <dbReference type="ARBA" id="ARBA00022643"/>
    </source>
</evidence>
<feature type="compositionally biased region" description="Low complexity" evidence="15">
    <location>
        <begin position="1071"/>
        <end position="1101"/>
    </location>
</feature>
<dbReference type="Proteomes" id="UP000033140">
    <property type="component" value="Unassembled WGS sequence"/>
</dbReference>
<keyword evidence="9" id="KW-0157">Chromophore</keyword>
<dbReference type="Gene3D" id="3.30.450.20">
    <property type="entry name" value="PAS domain"/>
    <property type="match status" value="2"/>
</dbReference>
<evidence type="ECO:0000256" key="12">
    <source>
        <dbReference type="ARBA" id="ARBA00023159"/>
    </source>
</evidence>
<dbReference type="InterPro" id="IPR000014">
    <property type="entry name" value="PAS"/>
</dbReference>
<keyword evidence="14" id="KW-0675">Receptor</keyword>
<feature type="compositionally biased region" description="Acidic residues" evidence="15">
    <location>
        <begin position="780"/>
        <end position="791"/>
    </location>
</feature>
<feature type="compositionally biased region" description="Polar residues" evidence="15">
    <location>
        <begin position="566"/>
        <end position="592"/>
    </location>
</feature>
<dbReference type="Gene3D" id="3.60.21.10">
    <property type="match status" value="1"/>
</dbReference>
<dbReference type="SUPFAM" id="SSF55785">
    <property type="entry name" value="PYP-like sensor domain (PAS domain)"/>
    <property type="match status" value="2"/>
</dbReference>
<dbReference type="GO" id="GO:0003677">
    <property type="term" value="F:DNA binding"/>
    <property type="evidence" value="ECO:0007669"/>
    <property type="project" value="UniProtKB-KW"/>
</dbReference>
<evidence type="ECO:0000256" key="1">
    <source>
        <dbReference type="ARBA" id="ARBA00022543"/>
    </source>
</evidence>
<keyword evidence="1" id="KW-0600">Photoreceptor protein</keyword>
<evidence type="ECO:0000256" key="13">
    <source>
        <dbReference type="ARBA" id="ARBA00023163"/>
    </source>
</evidence>
<reference evidence="17 18" key="1">
    <citation type="journal article" date="2011" name="J. Gen. Appl. Microbiol.">
        <title>Draft genome sequencing of the enigmatic yeast Saitoella complicata.</title>
        <authorList>
            <person name="Nishida H."/>
            <person name="Hamamoto M."/>
            <person name="Sugiyama J."/>
        </authorList>
    </citation>
    <scope>NUCLEOTIDE SEQUENCE [LARGE SCALE GENOMIC DNA]</scope>
    <source>
        <strain evidence="17 18">NRRL Y-17804</strain>
    </source>
</reference>
<evidence type="ECO:0000256" key="6">
    <source>
        <dbReference type="ARBA" id="ARBA00022737"/>
    </source>
</evidence>
<organism evidence="17 18">
    <name type="scientific">Saitoella complicata (strain BCRC 22490 / CBS 7301 / JCM 7358 / NBRC 10748 / NRRL Y-17804)</name>
    <dbReference type="NCBI Taxonomy" id="698492"/>
    <lineage>
        <taxon>Eukaryota</taxon>
        <taxon>Fungi</taxon>
        <taxon>Dikarya</taxon>
        <taxon>Ascomycota</taxon>
        <taxon>Taphrinomycotina</taxon>
        <taxon>Taphrinomycotina incertae sedis</taxon>
        <taxon>Saitoella</taxon>
    </lineage>
</organism>
<keyword evidence="2" id="KW-0716">Sensory transduction</keyword>
<reference evidence="17 18" key="2">
    <citation type="journal article" date="2014" name="J. Gen. Appl. Microbiol.">
        <title>The early diverging ascomycetous budding yeast Saitoella complicata has three histone deacetylases belonging to the Clr6, Hos2, and Rpd3 lineages.</title>
        <authorList>
            <person name="Nishida H."/>
            <person name="Matsumoto T."/>
            <person name="Kondo S."/>
            <person name="Hamamoto M."/>
            <person name="Yoshikawa H."/>
        </authorList>
    </citation>
    <scope>NUCLEOTIDE SEQUENCE [LARGE SCALE GENOMIC DNA]</scope>
    <source>
        <strain evidence="17 18">NRRL Y-17804</strain>
    </source>
</reference>
<accession>A0A0E9NEE2</accession>
<feature type="compositionally biased region" description="Polar residues" evidence="15">
    <location>
        <begin position="473"/>
        <end position="484"/>
    </location>
</feature>
<keyword evidence="6" id="KW-0677">Repeat</keyword>
<evidence type="ECO:0000256" key="11">
    <source>
        <dbReference type="ARBA" id="ARBA00023125"/>
    </source>
</evidence>
<dbReference type="InterPro" id="IPR004843">
    <property type="entry name" value="Calcineurin-like_PHP"/>
</dbReference>
<dbReference type="Pfam" id="PF08447">
    <property type="entry name" value="PAS_3"/>
    <property type="match status" value="1"/>
</dbReference>